<evidence type="ECO:0000313" key="4">
    <source>
        <dbReference type="Proteomes" id="UP000777438"/>
    </source>
</evidence>
<evidence type="ECO:0000256" key="2">
    <source>
        <dbReference type="SAM" id="MobiDB-lite"/>
    </source>
</evidence>
<dbReference type="EMBL" id="JAGPYM010000048">
    <property type="protein sequence ID" value="KAH6871969.1"/>
    <property type="molecule type" value="Genomic_DNA"/>
</dbReference>
<dbReference type="Gene3D" id="2.40.50.40">
    <property type="match status" value="1"/>
</dbReference>
<comment type="caution">
    <text evidence="3">The sequence shown here is derived from an EMBL/GenBank/DDBJ whole genome shotgun (WGS) entry which is preliminary data.</text>
</comment>
<organism evidence="3 4">
    <name type="scientific">Thelonectria olida</name>
    <dbReference type="NCBI Taxonomy" id="1576542"/>
    <lineage>
        <taxon>Eukaryota</taxon>
        <taxon>Fungi</taxon>
        <taxon>Dikarya</taxon>
        <taxon>Ascomycota</taxon>
        <taxon>Pezizomycotina</taxon>
        <taxon>Sordariomycetes</taxon>
        <taxon>Hypocreomycetidae</taxon>
        <taxon>Hypocreales</taxon>
        <taxon>Nectriaceae</taxon>
        <taxon>Thelonectria</taxon>
    </lineage>
</organism>
<comment type="subunit">
    <text evidence="1">Component of the NuA4 histone acetyltransferase complex.</text>
</comment>
<evidence type="ECO:0000256" key="1">
    <source>
        <dbReference type="ARBA" id="ARBA00011353"/>
    </source>
</evidence>
<evidence type="ECO:0008006" key="5">
    <source>
        <dbReference type="Google" id="ProtNLM"/>
    </source>
</evidence>
<dbReference type="SUPFAM" id="SSF54160">
    <property type="entry name" value="Chromo domain-like"/>
    <property type="match status" value="1"/>
</dbReference>
<feature type="region of interest" description="Disordered" evidence="2">
    <location>
        <begin position="22"/>
        <end position="50"/>
    </location>
</feature>
<dbReference type="Proteomes" id="UP000777438">
    <property type="component" value="Unassembled WGS sequence"/>
</dbReference>
<sequence length="141" mass="15849">MSAESDASQPFDDAGLSLASLYPELSESGAESGSQKATATTQTEEETCSQEWEIDQILDETFVDGTRHYLVSWTPSLVEEHDAQNARELIAEWELLKAVRKEHPKKRMSLRSGIRKRVALNQSASITEPNRVVARFFLTYT</sequence>
<accession>A0A9P8VQM8</accession>
<dbReference type="InterPro" id="IPR016197">
    <property type="entry name" value="Chromo-like_dom_sf"/>
</dbReference>
<evidence type="ECO:0000313" key="3">
    <source>
        <dbReference type="EMBL" id="KAH6871969.1"/>
    </source>
</evidence>
<gene>
    <name evidence="3" type="ORF">B0T10DRAFT_567959</name>
</gene>
<protein>
    <recommendedName>
        <fullName evidence="5">Chromo domain-containing protein</fullName>
    </recommendedName>
</protein>
<reference evidence="3 4" key="1">
    <citation type="journal article" date="2021" name="Nat. Commun.">
        <title>Genetic determinants of endophytism in the Arabidopsis root mycobiome.</title>
        <authorList>
            <person name="Mesny F."/>
            <person name="Miyauchi S."/>
            <person name="Thiergart T."/>
            <person name="Pickel B."/>
            <person name="Atanasova L."/>
            <person name="Karlsson M."/>
            <person name="Huettel B."/>
            <person name="Barry K.W."/>
            <person name="Haridas S."/>
            <person name="Chen C."/>
            <person name="Bauer D."/>
            <person name="Andreopoulos W."/>
            <person name="Pangilinan J."/>
            <person name="LaButti K."/>
            <person name="Riley R."/>
            <person name="Lipzen A."/>
            <person name="Clum A."/>
            <person name="Drula E."/>
            <person name="Henrissat B."/>
            <person name="Kohler A."/>
            <person name="Grigoriev I.V."/>
            <person name="Martin F.M."/>
            <person name="Hacquard S."/>
        </authorList>
    </citation>
    <scope>NUCLEOTIDE SEQUENCE [LARGE SCALE GENOMIC DNA]</scope>
    <source>
        <strain evidence="3 4">MPI-CAGE-CH-0241</strain>
    </source>
</reference>
<name>A0A9P8VQM8_9HYPO</name>
<dbReference type="CDD" id="cd00024">
    <property type="entry name" value="CD_CSD"/>
    <property type="match status" value="1"/>
</dbReference>
<keyword evidence="4" id="KW-1185">Reference proteome</keyword>
<proteinExistence type="predicted"/>
<dbReference type="AlphaFoldDB" id="A0A9P8VQM8"/>